<keyword evidence="2" id="KW-0238">DNA-binding</keyword>
<dbReference type="InterPro" id="IPR036388">
    <property type="entry name" value="WH-like_DNA-bd_sf"/>
</dbReference>
<dbReference type="PANTHER" id="PTHR44846">
    <property type="entry name" value="MANNOSYL-D-GLYCERATE TRANSPORT/METABOLISM SYSTEM REPRESSOR MNGR-RELATED"/>
    <property type="match status" value="1"/>
</dbReference>
<dbReference type="GO" id="GO:0003700">
    <property type="term" value="F:DNA-binding transcription factor activity"/>
    <property type="evidence" value="ECO:0007669"/>
    <property type="project" value="InterPro"/>
</dbReference>
<dbReference type="GO" id="GO:0003677">
    <property type="term" value="F:DNA binding"/>
    <property type="evidence" value="ECO:0007669"/>
    <property type="project" value="UniProtKB-KW"/>
</dbReference>
<evidence type="ECO:0000313" key="5">
    <source>
        <dbReference type="Proteomes" id="UP000312512"/>
    </source>
</evidence>
<dbReference type="PRINTS" id="PR00035">
    <property type="entry name" value="HTHGNTR"/>
</dbReference>
<evidence type="ECO:0000256" key="1">
    <source>
        <dbReference type="ARBA" id="ARBA00023015"/>
    </source>
</evidence>
<evidence type="ECO:0000313" key="4">
    <source>
        <dbReference type="EMBL" id="KAB8193805.1"/>
    </source>
</evidence>
<dbReference type="Proteomes" id="UP000312512">
    <property type="component" value="Unassembled WGS sequence"/>
</dbReference>
<dbReference type="InterPro" id="IPR050679">
    <property type="entry name" value="Bact_HTH_transcr_reg"/>
</dbReference>
<dbReference type="Pfam" id="PF00392">
    <property type="entry name" value="GntR"/>
    <property type="match status" value="1"/>
</dbReference>
<dbReference type="PANTHER" id="PTHR44846:SF1">
    <property type="entry name" value="MANNOSYL-D-GLYCERATE TRANSPORT_METABOLISM SYSTEM REPRESSOR MNGR-RELATED"/>
    <property type="match status" value="1"/>
</dbReference>
<dbReference type="OrthoDB" id="4338617at2"/>
<dbReference type="PROSITE" id="PS50949">
    <property type="entry name" value="HTH_GNTR"/>
    <property type="match status" value="1"/>
</dbReference>
<dbReference type="AlphaFoldDB" id="A0A5C4WFZ9"/>
<accession>A0A5C4WFZ9</accession>
<dbReference type="RefSeq" id="WP_139632357.1">
    <property type="nucleotide sequence ID" value="NZ_VDLX02000007.1"/>
</dbReference>
<reference evidence="4 5" key="1">
    <citation type="submission" date="2019-10" db="EMBL/GenBank/DDBJ databases">
        <title>Nonomuraea sp. nov., isolated from Phyllanthus amarus.</title>
        <authorList>
            <person name="Klykleung N."/>
            <person name="Tanasupawat S."/>
        </authorList>
    </citation>
    <scope>NUCLEOTIDE SEQUENCE [LARGE SCALE GENOMIC DNA]</scope>
    <source>
        <strain evidence="4 5">PA1-10</strain>
    </source>
</reference>
<sequence length="81" mass="9058">MIEWRLNQPKWAQVANIIKERIASGDYAVDTPVPSEHQIVQEFGIARGTARKVLQRLQEEGVIYAVRGLGSFVSPPKVADQ</sequence>
<evidence type="ECO:0000256" key="2">
    <source>
        <dbReference type="ARBA" id="ARBA00023125"/>
    </source>
</evidence>
<proteinExistence type="predicted"/>
<keyword evidence="1" id="KW-0805">Transcription regulation</keyword>
<keyword evidence="3" id="KW-0804">Transcription</keyword>
<keyword evidence="5" id="KW-1185">Reference proteome</keyword>
<dbReference type="EMBL" id="VDLX02000007">
    <property type="protein sequence ID" value="KAB8193805.1"/>
    <property type="molecule type" value="Genomic_DNA"/>
</dbReference>
<dbReference type="GO" id="GO:0045892">
    <property type="term" value="P:negative regulation of DNA-templated transcription"/>
    <property type="evidence" value="ECO:0007669"/>
    <property type="project" value="TreeGrafter"/>
</dbReference>
<name>A0A5C4WFZ9_9ACTN</name>
<dbReference type="InterPro" id="IPR036390">
    <property type="entry name" value="WH_DNA-bd_sf"/>
</dbReference>
<protein>
    <submittedName>
        <fullName evidence="4">GntR family transcriptional regulator</fullName>
    </submittedName>
</protein>
<dbReference type="Gene3D" id="1.10.10.10">
    <property type="entry name" value="Winged helix-like DNA-binding domain superfamily/Winged helix DNA-binding domain"/>
    <property type="match status" value="1"/>
</dbReference>
<dbReference type="SMART" id="SM00345">
    <property type="entry name" value="HTH_GNTR"/>
    <property type="match status" value="1"/>
</dbReference>
<organism evidence="4 5">
    <name type="scientific">Nonomuraea phyllanthi</name>
    <dbReference type="NCBI Taxonomy" id="2219224"/>
    <lineage>
        <taxon>Bacteria</taxon>
        <taxon>Bacillati</taxon>
        <taxon>Actinomycetota</taxon>
        <taxon>Actinomycetes</taxon>
        <taxon>Streptosporangiales</taxon>
        <taxon>Streptosporangiaceae</taxon>
        <taxon>Nonomuraea</taxon>
    </lineage>
</organism>
<dbReference type="CDD" id="cd07377">
    <property type="entry name" value="WHTH_GntR"/>
    <property type="match status" value="1"/>
</dbReference>
<dbReference type="SUPFAM" id="SSF46785">
    <property type="entry name" value="Winged helix' DNA-binding domain"/>
    <property type="match status" value="1"/>
</dbReference>
<dbReference type="InterPro" id="IPR000524">
    <property type="entry name" value="Tscrpt_reg_HTH_GntR"/>
</dbReference>
<gene>
    <name evidence="4" type="ORF">FH608_021675</name>
</gene>
<evidence type="ECO:0000256" key="3">
    <source>
        <dbReference type="ARBA" id="ARBA00023163"/>
    </source>
</evidence>
<comment type="caution">
    <text evidence="4">The sequence shown here is derived from an EMBL/GenBank/DDBJ whole genome shotgun (WGS) entry which is preliminary data.</text>
</comment>